<evidence type="ECO:0000313" key="2">
    <source>
        <dbReference type="Proteomes" id="UP000094426"/>
    </source>
</evidence>
<evidence type="ECO:0000313" key="1">
    <source>
        <dbReference type="EMBL" id="ODA90228.1"/>
    </source>
</evidence>
<dbReference type="Proteomes" id="UP000094426">
    <property type="component" value="Unassembled WGS sequence"/>
</dbReference>
<accession>A0A1E2SKQ0</accession>
<dbReference type="InterPro" id="IPR011231">
    <property type="entry name" value="Phage_VT1-Sakai_H0018"/>
</dbReference>
<organism evidence="1 2">
    <name type="scientific">Leifsonia xyli subsp. xyli</name>
    <dbReference type="NCBI Taxonomy" id="59736"/>
    <lineage>
        <taxon>Bacteria</taxon>
        <taxon>Bacillati</taxon>
        <taxon>Actinomycetota</taxon>
        <taxon>Actinomycetes</taxon>
        <taxon>Micrococcales</taxon>
        <taxon>Microbacteriaceae</taxon>
        <taxon>Leifsonia</taxon>
    </lineage>
</organism>
<reference evidence="1 2" key="1">
    <citation type="submission" date="2015-11" db="EMBL/GenBank/DDBJ databases">
        <authorList>
            <person name="Zhang Y."/>
            <person name="Guo Z."/>
        </authorList>
    </citation>
    <scope>NUCLEOTIDE SEQUENCE [LARGE SCALE GENOMIC DNA]</scope>
    <source>
        <strain evidence="2">gdw1</strain>
    </source>
</reference>
<dbReference type="AlphaFoldDB" id="A0A1E2SKQ0"/>
<dbReference type="OrthoDB" id="5074152at2"/>
<proteinExistence type="predicted"/>
<dbReference type="Pfam" id="PF09956">
    <property type="entry name" value="Phage_cement_2"/>
    <property type="match status" value="1"/>
</dbReference>
<dbReference type="RefSeq" id="WP_011185397.1">
    <property type="nucleotide sequence ID" value="NZ_LNZG01000016.1"/>
</dbReference>
<dbReference type="OMA" id="VAMHANG"/>
<sequence length="122" mass="11801">MAEYLPLQIPGKAFARQASAAITGVQLVVVSGSGTVAPAGAASASWLGVSGFDAASGDNVTVFSEGVQRIVASGGITAGALVEGAAGGKVAMHANGTNDYNVVGLALSTAADGALVEVSLLR</sequence>
<gene>
    <name evidence="1" type="ORF">ATY41_10730</name>
</gene>
<name>A0A1E2SKQ0_LEIXY</name>
<comment type="caution">
    <text evidence="1">The sequence shown here is derived from an EMBL/GenBank/DDBJ whole genome shotgun (WGS) entry which is preliminary data.</text>
</comment>
<protein>
    <recommendedName>
        <fullName evidence="3">DUF2190 domain-containing protein</fullName>
    </recommendedName>
</protein>
<dbReference type="EMBL" id="LNZG01000016">
    <property type="protein sequence ID" value="ODA90228.1"/>
    <property type="molecule type" value="Genomic_DNA"/>
</dbReference>
<evidence type="ECO:0008006" key="3">
    <source>
        <dbReference type="Google" id="ProtNLM"/>
    </source>
</evidence>